<dbReference type="STRING" id="1004.SAMN05661012_01482"/>
<dbReference type="Gene3D" id="3.40.30.10">
    <property type="entry name" value="Glutaredoxin"/>
    <property type="match status" value="1"/>
</dbReference>
<dbReference type="Proteomes" id="UP001326715">
    <property type="component" value="Chromosome"/>
</dbReference>
<evidence type="ECO:0000313" key="3">
    <source>
        <dbReference type="EMBL" id="WQG87685.1"/>
    </source>
</evidence>
<gene>
    <name evidence="2" type="ORF">SAMN05661012_01482</name>
    <name evidence="3" type="ORF">SR876_22415</name>
</gene>
<dbReference type="OrthoDB" id="6398367at2"/>
<evidence type="ECO:0000313" key="5">
    <source>
        <dbReference type="Proteomes" id="UP001326715"/>
    </source>
</evidence>
<dbReference type="AlphaFoldDB" id="A0A1K1NTK9"/>
<evidence type="ECO:0000313" key="4">
    <source>
        <dbReference type="Proteomes" id="UP000183788"/>
    </source>
</evidence>
<organism evidence="2 4">
    <name type="scientific">Chitinophaga sancti</name>
    <dbReference type="NCBI Taxonomy" id="1004"/>
    <lineage>
        <taxon>Bacteria</taxon>
        <taxon>Pseudomonadati</taxon>
        <taxon>Bacteroidota</taxon>
        <taxon>Chitinophagia</taxon>
        <taxon>Chitinophagales</taxon>
        <taxon>Chitinophagaceae</taxon>
        <taxon>Chitinophaga</taxon>
    </lineage>
</organism>
<dbReference type="EMBL" id="FPIZ01000004">
    <property type="protein sequence ID" value="SFW38866.1"/>
    <property type="molecule type" value="Genomic_DNA"/>
</dbReference>
<evidence type="ECO:0000256" key="1">
    <source>
        <dbReference type="SAM" id="SignalP"/>
    </source>
</evidence>
<protein>
    <recommendedName>
        <fullName evidence="6">Thiol-disulfide isomerase or thioredoxin</fullName>
    </recommendedName>
</protein>
<dbReference type="SUPFAM" id="SSF52833">
    <property type="entry name" value="Thioredoxin-like"/>
    <property type="match status" value="1"/>
</dbReference>
<name>A0A1K1NTK9_9BACT</name>
<evidence type="ECO:0000313" key="2">
    <source>
        <dbReference type="EMBL" id="SFW38866.1"/>
    </source>
</evidence>
<proteinExistence type="predicted"/>
<feature type="chain" id="PRO_5011978384" description="Thiol-disulfide isomerase or thioredoxin" evidence="1">
    <location>
        <begin position="22"/>
        <end position="170"/>
    </location>
</feature>
<dbReference type="InterPro" id="IPR036249">
    <property type="entry name" value="Thioredoxin-like_sf"/>
</dbReference>
<keyword evidence="5" id="KW-1185">Reference proteome</keyword>
<dbReference type="RefSeq" id="WP_143150653.1">
    <property type="nucleotide sequence ID" value="NZ_CBHWAX010000008.1"/>
</dbReference>
<keyword evidence="1" id="KW-0732">Signal</keyword>
<dbReference type="Proteomes" id="UP000183788">
    <property type="component" value="Unassembled WGS sequence"/>
</dbReference>
<dbReference type="EMBL" id="CP140154">
    <property type="protein sequence ID" value="WQG87685.1"/>
    <property type="molecule type" value="Genomic_DNA"/>
</dbReference>
<accession>A0A1K1NTK9</accession>
<sequence length="170" mass="18898">MRLKLLLMGACLLLATTLSYAQSTASNGRKILKGKIEMKTLMNDSAMAWFYAGVNKYQPNDRMLAYIKDNRGKFTVVAVVGTFDDESRRLLPALYKIMILAGSPDEQIITYGADEKQQTGAQVGYQTKKLPTFIVVRDGKELGRISGDLEDSLEGDIAKILLKANRKDKD</sequence>
<feature type="signal peptide" evidence="1">
    <location>
        <begin position="1"/>
        <end position="21"/>
    </location>
</feature>
<reference evidence="3 5" key="2">
    <citation type="submission" date="2023-11" db="EMBL/GenBank/DDBJ databases">
        <title>MicrobeMod: A computational toolkit for identifying prokaryotic methylation and restriction-modification with nanopore sequencing.</title>
        <authorList>
            <person name="Crits-Christoph A."/>
            <person name="Kang S.C."/>
            <person name="Lee H."/>
            <person name="Ostrov N."/>
        </authorList>
    </citation>
    <scope>NUCLEOTIDE SEQUENCE [LARGE SCALE GENOMIC DNA]</scope>
    <source>
        <strain evidence="3 5">ATCC 23090</strain>
    </source>
</reference>
<evidence type="ECO:0008006" key="6">
    <source>
        <dbReference type="Google" id="ProtNLM"/>
    </source>
</evidence>
<reference evidence="2 4" key="1">
    <citation type="submission" date="2016-11" db="EMBL/GenBank/DDBJ databases">
        <authorList>
            <person name="Jaros S."/>
            <person name="Januszkiewicz K."/>
            <person name="Wedrychowicz H."/>
        </authorList>
    </citation>
    <scope>NUCLEOTIDE SEQUENCE [LARGE SCALE GENOMIC DNA]</scope>
    <source>
        <strain evidence="2 4">DSM 784</strain>
    </source>
</reference>